<feature type="compositionally biased region" description="Gly residues" evidence="5">
    <location>
        <begin position="795"/>
        <end position="808"/>
    </location>
</feature>
<evidence type="ECO:0000259" key="6">
    <source>
        <dbReference type="PROSITE" id="PS50865"/>
    </source>
</evidence>
<feature type="domain" description="MYND-type" evidence="6">
    <location>
        <begin position="814"/>
        <end position="856"/>
    </location>
</feature>
<evidence type="ECO:0000256" key="2">
    <source>
        <dbReference type="ARBA" id="ARBA00022771"/>
    </source>
</evidence>
<evidence type="ECO:0000256" key="1">
    <source>
        <dbReference type="ARBA" id="ARBA00022723"/>
    </source>
</evidence>
<reference evidence="7 8" key="1">
    <citation type="journal article" date="2018" name="Sci. Rep.">
        <title>Raphidocelis subcapitata (=Pseudokirchneriella subcapitata) provides an insight into genome evolution and environmental adaptations in the Sphaeropleales.</title>
        <authorList>
            <person name="Suzuki S."/>
            <person name="Yamaguchi H."/>
            <person name="Nakajima N."/>
            <person name="Kawachi M."/>
        </authorList>
    </citation>
    <scope>NUCLEOTIDE SEQUENCE [LARGE SCALE GENOMIC DNA]</scope>
    <source>
        <strain evidence="7 8">NIES-35</strain>
    </source>
</reference>
<dbReference type="SUPFAM" id="SSF144232">
    <property type="entry name" value="HIT/MYND zinc finger-like"/>
    <property type="match status" value="1"/>
</dbReference>
<dbReference type="Proteomes" id="UP000247498">
    <property type="component" value="Unassembled WGS sequence"/>
</dbReference>
<keyword evidence="2 4" id="KW-0863">Zinc-finger</keyword>
<evidence type="ECO:0000313" key="8">
    <source>
        <dbReference type="Proteomes" id="UP000247498"/>
    </source>
</evidence>
<keyword evidence="8" id="KW-1185">Reference proteome</keyword>
<dbReference type="AlphaFoldDB" id="A0A2V0NWU6"/>
<name>A0A2V0NWU6_9CHLO</name>
<keyword evidence="3" id="KW-0862">Zinc</keyword>
<sequence length="883" mass="87419">MSLTSRDQRLQPEPELAEAFERAVGVLQRSKLRSQSELLRANVQAAVAELAVAAADAPPGTPLPAGAGPTLAALMQPARGPIVVRGALDAVNAILPALRTFDGANRGAWTRDLLAGSDLADAVLFLIGSGSEETTWRAARALTSLLSISGASLPLGLPTRMGPVVAALAAGMRCGGAARATAARARRKAAADFKIYDIFRLLPEDNLPGFCTLAASCLASVGAGSAMSASDELCTAAAALMQHPDGYMALNALGLLAELASAGGAARVAAEPRVSEAVAFRLAHYSCEEDSANGVGLLFLIRLLAALGPAWGEALVLPSAAAPTLAFGLVVVAGAAELQRLKGHSSVQHGKEQLLRLEHQSEERQRAGAEPKLPAEQPQADTQQAEGQPAAGQPQATAQATLQLAAEDSTDCAAAYQSAEAAVCATAVAIDKLVFMNDRPETEEEAAAEAAAGEEASKAAVTAAESAAVAAEGAASEAAEAAAVKASLAKYAKLWIAQGALFDEEAHVAACAAGLLVPLRALLSASPDAALEMVAKGVIVSGLLSTRTAGALPAAPLCRALLAASTSGGGGGGGGNSGGCGDGGRPNMLRLLTSCRDWFDYSQLQAGSNSSSGGKPSGGAEAAACPTAGTEAEARALDCTAGLEALAAAPGGARMIWRDCPALALGGAAALASGHPAMACVAPRLARVLRLLAAEAEAQAQAEAQAGASVGAEAEAAGAEGKQAAEPAGPAANHQEASGAPATPPAAAGEARAELEALLPRAIQAAEALAAPPPRASPPDAAKTGRRDASSKSDAGGGAGGSGSGSGKGGATCCAGCGSARCCDSGPLLRCVGCKAQHYCGDACATAHWPVHRAACRRVQRKRAAAAAAAEAAAAAGEGGSGM</sequence>
<feature type="region of interest" description="Disordered" evidence="5">
    <location>
        <begin position="713"/>
        <end position="751"/>
    </location>
</feature>
<keyword evidence="1" id="KW-0479">Metal-binding</keyword>
<dbReference type="InParanoid" id="A0A2V0NWU6"/>
<gene>
    <name evidence="7" type="ORF">Rsub_04443</name>
</gene>
<proteinExistence type="predicted"/>
<feature type="region of interest" description="Disordered" evidence="5">
    <location>
        <begin position="361"/>
        <end position="401"/>
    </location>
</feature>
<dbReference type="InterPro" id="IPR002893">
    <property type="entry name" value="Znf_MYND"/>
</dbReference>
<comment type="caution">
    <text evidence="7">The sequence shown here is derived from an EMBL/GenBank/DDBJ whole genome shotgun (WGS) entry which is preliminary data.</text>
</comment>
<dbReference type="EMBL" id="BDRX01000029">
    <property type="protein sequence ID" value="GBF92096.1"/>
    <property type="molecule type" value="Genomic_DNA"/>
</dbReference>
<feature type="region of interest" description="Disordered" evidence="5">
    <location>
        <begin position="768"/>
        <end position="808"/>
    </location>
</feature>
<dbReference type="Gene3D" id="6.10.140.2220">
    <property type="match status" value="1"/>
</dbReference>
<accession>A0A2V0NWU6</accession>
<organism evidence="7 8">
    <name type="scientific">Raphidocelis subcapitata</name>
    <dbReference type="NCBI Taxonomy" id="307507"/>
    <lineage>
        <taxon>Eukaryota</taxon>
        <taxon>Viridiplantae</taxon>
        <taxon>Chlorophyta</taxon>
        <taxon>core chlorophytes</taxon>
        <taxon>Chlorophyceae</taxon>
        <taxon>CS clade</taxon>
        <taxon>Sphaeropleales</taxon>
        <taxon>Selenastraceae</taxon>
        <taxon>Raphidocelis</taxon>
    </lineage>
</organism>
<protein>
    <recommendedName>
        <fullName evidence="6">MYND-type domain-containing protein</fullName>
    </recommendedName>
</protein>
<dbReference type="PROSITE" id="PS50865">
    <property type="entry name" value="ZF_MYND_2"/>
    <property type="match status" value="1"/>
</dbReference>
<evidence type="ECO:0000313" key="7">
    <source>
        <dbReference type="EMBL" id="GBF92096.1"/>
    </source>
</evidence>
<evidence type="ECO:0000256" key="3">
    <source>
        <dbReference type="ARBA" id="ARBA00022833"/>
    </source>
</evidence>
<evidence type="ECO:0000256" key="4">
    <source>
        <dbReference type="PROSITE-ProRule" id="PRU00134"/>
    </source>
</evidence>
<feature type="compositionally biased region" description="Low complexity" evidence="5">
    <location>
        <begin position="383"/>
        <end position="401"/>
    </location>
</feature>
<evidence type="ECO:0000256" key="5">
    <source>
        <dbReference type="SAM" id="MobiDB-lite"/>
    </source>
</evidence>
<dbReference type="GO" id="GO:0008270">
    <property type="term" value="F:zinc ion binding"/>
    <property type="evidence" value="ECO:0007669"/>
    <property type="project" value="UniProtKB-KW"/>
</dbReference>